<dbReference type="RefSeq" id="WP_369234234.1">
    <property type="nucleotide sequence ID" value="NZ_CP163435.1"/>
</dbReference>
<accession>A0AB39PBA9</accession>
<dbReference type="SUPFAM" id="SSF159501">
    <property type="entry name" value="EreA/ChaN-like"/>
    <property type="match status" value="1"/>
</dbReference>
<dbReference type="EMBL" id="CP163435">
    <property type="protein sequence ID" value="XDQ26990.1"/>
    <property type="molecule type" value="Genomic_DNA"/>
</dbReference>
<sequence>MITTAPVPLTGAELDELADAIAAGSTVAGLGESTRFAHETFGVRDELWRLLVRDHGFRSLALQDNAFVGAALDAYVTGGAGTVESALESAWRPWRTGEMASAVEWIRAFNQDHPTDPVRIIGVKPAQARPADYDAVLGHVRRVAPHRLTELASHLEPIRSAHEVDEHVQRARGLHPGRSFAEHARDAFAIVERLPGDSVLTARMRLIVDFHERSVAGRDDYAGDAQVWAETITGHQRRTGHRVAYWDGIAHTSAAPTALGLAPRRGPQPTVGSVLRQRHGTEYVSVAIGFHHGDLGAAVVPEPAPDWLDARLGAADRRPAHWLDLRTGDLRRHWEGPAKTRVISGVYDPARDAAEHLAVASLPDAFDVLVHLRRVSPVRWLAT</sequence>
<dbReference type="InterPro" id="IPR007815">
    <property type="entry name" value="Emycin_Estase"/>
</dbReference>
<dbReference type="Gene3D" id="3.40.1660.10">
    <property type="entry name" value="EreA-like (biosynthetic domain)"/>
    <property type="match status" value="1"/>
</dbReference>
<protein>
    <submittedName>
        <fullName evidence="1">Erythromycin esterase family protein</fullName>
    </submittedName>
</protein>
<dbReference type="Pfam" id="PF05139">
    <property type="entry name" value="Erythro_esteras"/>
    <property type="match status" value="1"/>
</dbReference>
<dbReference type="PANTHER" id="PTHR31299:SF0">
    <property type="entry name" value="ESTERASE, PUTATIVE (AFU_ORTHOLOGUE AFUA_1G05850)-RELATED"/>
    <property type="match status" value="1"/>
</dbReference>
<gene>
    <name evidence="1" type="ORF">AB5J56_20770</name>
</gene>
<dbReference type="InterPro" id="IPR052036">
    <property type="entry name" value="Hydrolase/PRTase-associated"/>
</dbReference>
<dbReference type="PANTHER" id="PTHR31299">
    <property type="entry name" value="ESTERASE, PUTATIVE (AFU_ORTHOLOGUE AFUA_1G05850)-RELATED"/>
    <property type="match status" value="1"/>
</dbReference>
<name>A0AB39PBA9_9ACTN</name>
<dbReference type="GO" id="GO:0046677">
    <property type="term" value="P:response to antibiotic"/>
    <property type="evidence" value="ECO:0007669"/>
    <property type="project" value="InterPro"/>
</dbReference>
<reference evidence="1" key="1">
    <citation type="submission" date="2024-07" db="EMBL/GenBank/DDBJ databases">
        <authorList>
            <person name="Yu S.T."/>
        </authorList>
    </citation>
    <scope>NUCLEOTIDE SEQUENCE</scope>
    <source>
        <strain evidence="1">R21</strain>
    </source>
</reference>
<organism evidence="1">
    <name type="scientific">Streptomyces sp. R21</name>
    <dbReference type="NCBI Taxonomy" id="3238627"/>
    <lineage>
        <taxon>Bacteria</taxon>
        <taxon>Bacillati</taxon>
        <taxon>Actinomycetota</taxon>
        <taxon>Actinomycetes</taxon>
        <taxon>Kitasatosporales</taxon>
        <taxon>Streptomycetaceae</taxon>
        <taxon>Streptomyces</taxon>
    </lineage>
</organism>
<dbReference type="Gene3D" id="1.20.1440.30">
    <property type="entry name" value="Biosynthetic Protein domain"/>
    <property type="match status" value="1"/>
</dbReference>
<dbReference type="AlphaFoldDB" id="A0AB39PBA9"/>
<proteinExistence type="predicted"/>
<evidence type="ECO:0000313" key="1">
    <source>
        <dbReference type="EMBL" id="XDQ26990.1"/>
    </source>
</evidence>
<dbReference type="Gene3D" id="3.30.1870.10">
    <property type="entry name" value="EreA-like, domain 2"/>
    <property type="match status" value="1"/>
</dbReference>
<dbReference type="CDD" id="cd14728">
    <property type="entry name" value="Ere-like"/>
    <property type="match status" value="1"/>
</dbReference>